<dbReference type="GO" id="GO:0015774">
    <property type="term" value="P:polysaccharide transport"/>
    <property type="evidence" value="ECO:0007669"/>
    <property type="project" value="InterPro"/>
</dbReference>
<dbReference type="KEGG" id="sphc:CVN68_21700"/>
<evidence type="ECO:0000313" key="2">
    <source>
        <dbReference type="Proteomes" id="UP000229081"/>
    </source>
</evidence>
<keyword evidence="1" id="KW-0808">Transferase</keyword>
<dbReference type="EMBL" id="CP024923">
    <property type="protein sequence ID" value="ATY34250.1"/>
    <property type="molecule type" value="Genomic_DNA"/>
</dbReference>
<dbReference type="AlphaFoldDB" id="A0A2K8MK43"/>
<protein>
    <submittedName>
        <fullName evidence="1">Beta-3-deoxy-D-manno-oct-2-ulosonic acid transferase</fullName>
    </submittedName>
</protein>
<dbReference type="Pfam" id="PF05159">
    <property type="entry name" value="Capsule_synth"/>
    <property type="match status" value="2"/>
</dbReference>
<reference evidence="1 2" key="1">
    <citation type="submission" date="2017-11" db="EMBL/GenBank/DDBJ databases">
        <title>Complete genome sequence of Sphingomonas sp. Strain Cra20, a psychrotolerant potential plant growth promoting rhizobacteria.</title>
        <authorList>
            <person name="Luo Y."/>
        </authorList>
    </citation>
    <scope>NUCLEOTIDE SEQUENCE [LARGE SCALE GENOMIC DNA]</scope>
    <source>
        <strain evidence="1 2">Cra20</strain>
    </source>
</reference>
<evidence type="ECO:0000313" key="1">
    <source>
        <dbReference type="EMBL" id="ATY34250.1"/>
    </source>
</evidence>
<organism evidence="1 2">
    <name type="scientific">Sphingomonas psychrotolerans</name>
    <dbReference type="NCBI Taxonomy" id="1327635"/>
    <lineage>
        <taxon>Bacteria</taxon>
        <taxon>Pseudomonadati</taxon>
        <taxon>Pseudomonadota</taxon>
        <taxon>Alphaproteobacteria</taxon>
        <taxon>Sphingomonadales</taxon>
        <taxon>Sphingomonadaceae</taxon>
        <taxon>Sphingomonas</taxon>
    </lineage>
</organism>
<proteinExistence type="predicted"/>
<dbReference type="GO" id="GO:0000271">
    <property type="term" value="P:polysaccharide biosynthetic process"/>
    <property type="evidence" value="ECO:0007669"/>
    <property type="project" value="InterPro"/>
</dbReference>
<dbReference type="GO" id="GO:0016740">
    <property type="term" value="F:transferase activity"/>
    <property type="evidence" value="ECO:0007669"/>
    <property type="project" value="UniProtKB-KW"/>
</dbReference>
<dbReference type="InterPro" id="IPR007833">
    <property type="entry name" value="Capsule_polysaccharide_synth"/>
</dbReference>
<gene>
    <name evidence="1" type="ORF">CVN68_21700</name>
</gene>
<dbReference type="Proteomes" id="UP000229081">
    <property type="component" value="Chromosome"/>
</dbReference>
<sequence length="570" mass="61374">MAITVSAPSTRAVAEFRCAASPPLLRAPAIFATRSRAPLAIRKDAASPMPLTDTARERADNLIRRLKNARVGGSFWGGRPELAKGCTVWEPRRGDAAAFCPAAGNPIFLWVDEDPAVGASGHLPGLLTGELDPWHLLDQVAQVVAPADDALAIIARLLGIPVIDSVTGKPLAHDLRARRSLAWQVLEAPTYREPFTGSEIPPEAAIDLLGEWRRHLDTVGGIGVQFGMRGWKRSQIDRFLTGVSGVPRHARTTRAALEVAGTKQAAVAIWPSRVPLEFEARAAASGVPVARVEDGFLRSPGLGVHLVPPQSIIVDREGIHYDPARPSDLERLLAEHRFPPELLCRAVALRMTIVSAGLGKYGSGGKPPAIVLPPDRRSILVIGQVADDRSVLMGDVAGGGNAGLLERARAHAPDAFLLYKPHPDVLSGHRRAGLRRETHHLADHILNRPCGLAPLLKVVDEVHVLTSLAGFEALLRGCDVMCHGAPFYAGWGLTHDLVSVPRRKRRLTLDQLVAGALLLYPLYLDPDTGLPCSAERLVARLAGATPRPSLVNRLRLFEGLIRRALRPATA</sequence>
<accession>A0A2K8MK43</accession>
<name>A0A2K8MK43_9SPHN</name>
<keyword evidence="2" id="KW-1185">Reference proteome</keyword>
<dbReference type="CDD" id="cd16439">
    <property type="entry name" value="beta_Kdo_transferase_KpsC_2"/>
    <property type="match status" value="1"/>
</dbReference>